<keyword evidence="10" id="KW-1185">Reference proteome</keyword>
<feature type="transmembrane region" description="Helical" evidence="7">
    <location>
        <begin position="219"/>
        <end position="241"/>
    </location>
</feature>
<dbReference type="VEuPathDB" id="FungiDB:AAP_05730"/>
<dbReference type="Pfam" id="PF01569">
    <property type="entry name" value="PAP2"/>
    <property type="match status" value="1"/>
</dbReference>
<proteinExistence type="inferred from homology"/>
<evidence type="ECO:0000256" key="2">
    <source>
        <dbReference type="ARBA" id="ARBA00008816"/>
    </source>
</evidence>
<keyword evidence="9" id="KW-0560">Oxidoreductase</keyword>
<evidence type="ECO:0000259" key="8">
    <source>
        <dbReference type="SMART" id="SM00014"/>
    </source>
</evidence>
<dbReference type="GO" id="GO:0046839">
    <property type="term" value="P:phospholipid dephosphorylation"/>
    <property type="evidence" value="ECO:0007669"/>
    <property type="project" value="TreeGrafter"/>
</dbReference>
<dbReference type="InterPro" id="IPR043216">
    <property type="entry name" value="PAP-like"/>
</dbReference>
<comment type="subcellular location">
    <subcellularLocation>
        <location evidence="1">Membrane</location>
        <topology evidence="1">Multi-pass membrane protein</topology>
    </subcellularLocation>
</comment>
<dbReference type="GO" id="GO:0016020">
    <property type="term" value="C:membrane"/>
    <property type="evidence" value="ECO:0007669"/>
    <property type="project" value="UniProtKB-SubCell"/>
</dbReference>
<dbReference type="CDD" id="cd03390">
    <property type="entry name" value="PAP2_containing_1_like"/>
    <property type="match status" value="1"/>
</dbReference>
<dbReference type="OrthoDB" id="10030083at2759"/>
<feature type="transmembrane region" description="Helical" evidence="7">
    <location>
        <begin position="47"/>
        <end position="71"/>
    </location>
</feature>
<feature type="transmembrane region" description="Helical" evidence="7">
    <location>
        <begin position="247"/>
        <end position="265"/>
    </location>
</feature>
<keyword evidence="4 7" id="KW-1133">Transmembrane helix</keyword>
<evidence type="ECO:0000256" key="3">
    <source>
        <dbReference type="ARBA" id="ARBA00022692"/>
    </source>
</evidence>
<feature type="transmembrane region" description="Helical" evidence="7">
    <location>
        <begin position="118"/>
        <end position="137"/>
    </location>
</feature>
<dbReference type="GO" id="GO:0006644">
    <property type="term" value="P:phospholipid metabolic process"/>
    <property type="evidence" value="ECO:0007669"/>
    <property type="project" value="InterPro"/>
</dbReference>
<dbReference type="InterPro" id="IPR036938">
    <property type="entry name" value="PAP2/HPO_sf"/>
</dbReference>
<feature type="region of interest" description="Disordered" evidence="6">
    <location>
        <begin position="1"/>
        <end position="24"/>
    </location>
</feature>
<keyword evidence="9" id="KW-0575">Peroxidase</keyword>
<feature type="domain" description="Phosphatidic acid phosphatase type 2/haloperoxidase" evidence="8">
    <location>
        <begin position="124"/>
        <end position="265"/>
    </location>
</feature>
<reference evidence="9 10" key="1">
    <citation type="journal article" date="2016" name="Genome Biol. Evol.">
        <title>Divergent and convergent evolution of fungal pathogenicity.</title>
        <authorList>
            <person name="Shang Y."/>
            <person name="Xiao G."/>
            <person name="Zheng P."/>
            <person name="Cen K."/>
            <person name="Zhan S."/>
            <person name="Wang C."/>
        </authorList>
    </citation>
    <scope>NUCLEOTIDE SEQUENCE [LARGE SCALE GENOMIC DNA]</scope>
    <source>
        <strain evidence="9 10">ARSEF 7405</strain>
    </source>
</reference>
<feature type="region of interest" description="Disordered" evidence="6">
    <location>
        <begin position="307"/>
        <end position="344"/>
    </location>
</feature>
<feature type="transmembrane region" description="Helical" evidence="7">
    <location>
        <begin position="91"/>
        <end position="111"/>
    </location>
</feature>
<keyword evidence="3 7" id="KW-0812">Transmembrane</keyword>
<evidence type="ECO:0000256" key="5">
    <source>
        <dbReference type="ARBA" id="ARBA00023136"/>
    </source>
</evidence>
<evidence type="ECO:0000256" key="4">
    <source>
        <dbReference type="ARBA" id="ARBA00022989"/>
    </source>
</evidence>
<gene>
    <name evidence="9" type="ORF">AAP_05730</name>
</gene>
<dbReference type="Proteomes" id="UP000242877">
    <property type="component" value="Unassembled WGS sequence"/>
</dbReference>
<dbReference type="SMART" id="SM00014">
    <property type="entry name" value="acidPPc"/>
    <property type="match status" value="1"/>
</dbReference>
<dbReference type="SUPFAM" id="SSF48317">
    <property type="entry name" value="Acid phosphatase/Vanadium-dependent haloperoxidase"/>
    <property type="match status" value="1"/>
</dbReference>
<keyword evidence="5 7" id="KW-0472">Membrane</keyword>
<accession>A0A167VCU4</accession>
<dbReference type="PANTHER" id="PTHR10165:SF35">
    <property type="entry name" value="RE23632P"/>
    <property type="match status" value="1"/>
</dbReference>
<comment type="similarity">
    <text evidence="2">Belongs to the PA-phosphatase related phosphoesterase family.</text>
</comment>
<organism evidence="9 10">
    <name type="scientific">Ascosphaera apis ARSEF 7405</name>
    <dbReference type="NCBI Taxonomy" id="392613"/>
    <lineage>
        <taxon>Eukaryota</taxon>
        <taxon>Fungi</taxon>
        <taxon>Dikarya</taxon>
        <taxon>Ascomycota</taxon>
        <taxon>Pezizomycotina</taxon>
        <taxon>Eurotiomycetes</taxon>
        <taxon>Eurotiomycetidae</taxon>
        <taxon>Onygenales</taxon>
        <taxon>Ascosphaeraceae</taxon>
        <taxon>Ascosphaera</taxon>
    </lineage>
</organism>
<dbReference type="InterPro" id="IPR000326">
    <property type="entry name" value="PAP2/HPO"/>
</dbReference>
<evidence type="ECO:0000256" key="6">
    <source>
        <dbReference type="SAM" id="MobiDB-lite"/>
    </source>
</evidence>
<comment type="caution">
    <text evidence="9">The sequence shown here is derived from an EMBL/GenBank/DDBJ whole genome shotgun (WGS) entry which is preliminary data.</text>
</comment>
<sequence>MSPSSSQPLPRRPSRSPGAGAANDWTSQPGVVGAFARYMERSFAADYLCLVSIAAGWFMLQVFATPMYRMFRLDNPAIQFPFAQHERVTSWMNVVYAGLIPLIIIMTYCAILRPEKHFSHVSVLGFITCVWLTSFVTDVLKNAIGRPRPDLISRCQPELGTPKDQWVTWEVCTVKNKHILEEGWRSFPSGHSSLSWSGFGYLAFFLGSQTHAFGVRRTIASLCLALSPFVGSIVIACSRMADYRHDIYDVTAGSILGLCIAYLTFRHYFPSLSDAKCHMPHERSSRRSSDGSNGFRRVAEDDEEAFIDYAPGNGGNGAGPATELSHEGAAETPYPSYLLRTRAS</sequence>
<evidence type="ECO:0000256" key="7">
    <source>
        <dbReference type="SAM" id="Phobius"/>
    </source>
</evidence>
<protein>
    <submittedName>
        <fullName evidence="9">Phosphatidic acid phosphatase type 2/haloperoxidase</fullName>
    </submittedName>
</protein>
<evidence type="ECO:0000313" key="10">
    <source>
        <dbReference type="Proteomes" id="UP000242877"/>
    </source>
</evidence>
<dbReference type="GO" id="GO:0008195">
    <property type="term" value="F:phosphatidate phosphatase activity"/>
    <property type="evidence" value="ECO:0007669"/>
    <property type="project" value="TreeGrafter"/>
</dbReference>
<dbReference type="GO" id="GO:0004601">
    <property type="term" value="F:peroxidase activity"/>
    <property type="evidence" value="ECO:0007669"/>
    <property type="project" value="UniProtKB-KW"/>
</dbReference>
<dbReference type="Gene3D" id="1.20.144.10">
    <property type="entry name" value="Phosphatidic acid phosphatase type 2/haloperoxidase"/>
    <property type="match status" value="1"/>
</dbReference>
<dbReference type="PANTHER" id="PTHR10165">
    <property type="entry name" value="LIPID PHOSPHATE PHOSPHATASE"/>
    <property type="match status" value="1"/>
</dbReference>
<evidence type="ECO:0000313" key="9">
    <source>
        <dbReference type="EMBL" id="KZZ87349.1"/>
    </source>
</evidence>
<name>A0A167VCU4_9EURO</name>
<feature type="transmembrane region" description="Helical" evidence="7">
    <location>
        <begin position="190"/>
        <end position="207"/>
    </location>
</feature>
<evidence type="ECO:0000256" key="1">
    <source>
        <dbReference type="ARBA" id="ARBA00004141"/>
    </source>
</evidence>
<dbReference type="EMBL" id="AZGZ01000035">
    <property type="protein sequence ID" value="KZZ87349.1"/>
    <property type="molecule type" value="Genomic_DNA"/>
</dbReference>
<dbReference type="AlphaFoldDB" id="A0A167VCU4"/>